<feature type="compositionally biased region" description="Polar residues" evidence="1">
    <location>
        <begin position="65"/>
        <end position="74"/>
    </location>
</feature>
<evidence type="ECO:0000256" key="1">
    <source>
        <dbReference type="SAM" id="MobiDB-lite"/>
    </source>
</evidence>
<dbReference type="RefSeq" id="WP_197167678.1">
    <property type="nucleotide sequence ID" value="NZ_SJPM01000001.1"/>
</dbReference>
<gene>
    <name evidence="3" type="ORF">Pla100_08310</name>
</gene>
<protein>
    <submittedName>
        <fullName evidence="3">Uncharacterized protein</fullName>
    </submittedName>
</protein>
<dbReference type="EMBL" id="SJPM01000001">
    <property type="protein sequence ID" value="TWU03896.1"/>
    <property type="molecule type" value="Genomic_DNA"/>
</dbReference>
<keyword evidence="4" id="KW-1185">Reference proteome</keyword>
<keyword evidence="2" id="KW-0812">Transmembrane</keyword>
<name>A0A5C6AXT5_9BACT</name>
<dbReference type="AlphaFoldDB" id="A0A5C6AXT5"/>
<comment type="caution">
    <text evidence="3">The sequence shown here is derived from an EMBL/GenBank/DDBJ whole genome shotgun (WGS) entry which is preliminary data.</text>
</comment>
<accession>A0A5C6AXT5</accession>
<keyword evidence="2" id="KW-1133">Transmembrane helix</keyword>
<proteinExistence type="predicted"/>
<evidence type="ECO:0000256" key="2">
    <source>
        <dbReference type="SAM" id="Phobius"/>
    </source>
</evidence>
<evidence type="ECO:0000313" key="3">
    <source>
        <dbReference type="EMBL" id="TWU03896.1"/>
    </source>
</evidence>
<feature type="region of interest" description="Disordered" evidence="1">
    <location>
        <begin position="58"/>
        <end position="81"/>
    </location>
</feature>
<feature type="transmembrane region" description="Helical" evidence="2">
    <location>
        <begin position="21"/>
        <end position="41"/>
    </location>
</feature>
<keyword evidence="2" id="KW-0472">Membrane</keyword>
<dbReference type="Proteomes" id="UP000316213">
    <property type="component" value="Unassembled WGS sequence"/>
</dbReference>
<sequence length="81" mass="8725">MISFNGQYLTFLLSIRKHELMLKNSLIYGCLVAALCCFTVGCGGDTTTKIAEPVQKTQAELDAESAQNAPSQDTKSQRPGA</sequence>
<evidence type="ECO:0000313" key="4">
    <source>
        <dbReference type="Proteomes" id="UP000316213"/>
    </source>
</evidence>
<reference evidence="3 4" key="1">
    <citation type="submission" date="2019-02" db="EMBL/GenBank/DDBJ databases">
        <title>Deep-cultivation of Planctomycetes and their phenomic and genomic characterization uncovers novel biology.</title>
        <authorList>
            <person name="Wiegand S."/>
            <person name="Jogler M."/>
            <person name="Boedeker C."/>
            <person name="Pinto D."/>
            <person name="Vollmers J."/>
            <person name="Rivas-Marin E."/>
            <person name="Kohn T."/>
            <person name="Peeters S.H."/>
            <person name="Heuer A."/>
            <person name="Rast P."/>
            <person name="Oberbeckmann S."/>
            <person name="Bunk B."/>
            <person name="Jeske O."/>
            <person name="Meyerdierks A."/>
            <person name="Storesund J.E."/>
            <person name="Kallscheuer N."/>
            <person name="Luecker S."/>
            <person name="Lage O.M."/>
            <person name="Pohl T."/>
            <person name="Merkel B.J."/>
            <person name="Hornburger P."/>
            <person name="Mueller R.-W."/>
            <person name="Bruemmer F."/>
            <person name="Labrenz M."/>
            <person name="Spormann A.M."/>
            <person name="Op Den Camp H."/>
            <person name="Overmann J."/>
            <person name="Amann R."/>
            <person name="Jetten M.S.M."/>
            <person name="Mascher T."/>
            <person name="Medema M.H."/>
            <person name="Devos D.P."/>
            <person name="Kaster A.-K."/>
            <person name="Ovreas L."/>
            <person name="Rohde M."/>
            <person name="Galperin M.Y."/>
            <person name="Jogler C."/>
        </authorList>
    </citation>
    <scope>NUCLEOTIDE SEQUENCE [LARGE SCALE GENOMIC DNA]</scope>
    <source>
        <strain evidence="3 4">Pla100</strain>
    </source>
</reference>
<organism evidence="3 4">
    <name type="scientific">Neorhodopirellula pilleata</name>
    <dbReference type="NCBI Taxonomy" id="2714738"/>
    <lineage>
        <taxon>Bacteria</taxon>
        <taxon>Pseudomonadati</taxon>
        <taxon>Planctomycetota</taxon>
        <taxon>Planctomycetia</taxon>
        <taxon>Pirellulales</taxon>
        <taxon>Pirellulaceae</taxon>
        <taxon>Neorhodopirellula</taxon>
    </lineage>
</organism>